<dbReference type="InterPro" id="IPR045622">
    <property type="entry name" value="DUF6441"/>
</dbReference>
<dbReference type="Pfam" id="PF20039">
    <property type="entry name" value="DUF6441"/>
    <property type="match status" value="1"/>
</dbReference>
<protein>
    <submittedName>
        <fullName evidence="1">Uncharacterized protein</fullName>
    </submittedName>
</protein>
<evidence type="ECO:0000313" key="1">
    <source>
        <dbReference type="EMBL" id="NYD88910.1"/>
    </source>
</evidence>
<name>A0A7Y9K1Z3_9SPHN</name>
<sequence>MRVDVGFGDLRLQLDGIEGDIAKLASAAMRETTPIAKQELRAQVTSAGLGTRLANTWRSEVYPRSSVSLNPGGYIWSNAPDIVDSFNRGATVRPIGSAKYLWIPTKNVPRARGRVNRRGQTIKGGAMSPEEVENAFNNDFQIRRGKNGTLLAFIEVIRARNGRGIRGATKGRVAQGRKVAPVLMFVLRRTVRLPKLLDIEAVADRWADSFSASFSRRLGEL</sequence>
<keyword evidence="2" id="KW-1185">Reference proteome</keyword>
<dbReference type="Proteomes" id="UP000517753">
    <property type="component" value="Unassembled WGS sequence"/>
</dbReference>
<accession>A0A7Y9K1Z3</accession>
<reference evidence="1 2" key="1">
    <citation type="submission" date="2020-07" db="EMBL/GenBank/DDBJ databases">
        <authorList>
            <person name="Partida-Martinez L."/>
            <person name="Huntemann M."/>
            <person name="Clum A."/>
            <person name="Wang J."/>
            <person name="Palaniappan K."/>
            <person name="Ritter S."/>
            <person name="Chen I.-M."/>
            <person name="Stamatis D."/>
            <person name="Reddy T."/>
            <person name="O'Malley R."/>
            <person name="Daum C."/>
            <person name="Shapiro N."/>
            <person name="Ivanova N."/>
            <person name="Kyrpides N."/>
            <person name="Woyke T."/>
        </authorList>
    </citation>
    <scope>NUCLEOTIDE SEQUENCE [LARGE SCALE GENOMIC DNA]</scope>
    <source>
        <strain evidence="1 2">AS2.3</strain>
    </source>
</reference>
<dbReference type="RefSeq" id="WP_179507448.1">
    <property type="nucleotide sequence ID" value="NZ_JACCBY010000001.1"/>
</dbReference>
<dbReference type="EMBL" id="JACCBY010000001">
    <property type="protein sequence ID" value="NYD88910.1"/>
    <property type="molecule type" value="Genomic_DNA"/>
</dbReference>
<organism evidence="1 2">
    <name type="scientific">Sphingomonas melonis</name>
    <dbReference type="NCBI Taxonomy" id="152682"/>
    <lineage>
        <taxon>Bacteria</taxon>
        <taxon>Pseudomonadati</taxon>
        <taxon>Pseudomonadota</taxon>
        <taxon>Alphaproteobacteria</taxon>
        <taxon>Sphingomonadales</taxon>
        <taxon>Sphingomonadaceae</taxon>
        <taxon>Sphingomonas</taxon>
    </lineage>
</organism>
<comment type="caution">
    <text evidence="1">The sequence shown here is derived from an EMBL/GenBank/DDBJ whole genome shotgun (WGS) entry which is preliminary data.</text>
</comment>
<reference evidence="1 2" key="2">
    <citation type="submission" date="2020-08" db="EMBL/GenBank/DDBJ databases">
        <title>The Agave Microbiome: Exploring the role of microbial communities in plant adaptations to desert environments.</title>
        <authorList>
            <person name="Partida-Martinez L.P."/>
        </authorList>
    </citation>
    <scope>NUCLEOTIDE SEQUENCE [LARGE SCALE GENOMIC DNA]</scope>
    <source>
        <strain evidence="1 2">AS2.3</strain>
    </source>
</reference>
<gene>
    <name evidence="1" type="ORF">HD841_000679</name>
</gene>
<dbReference type="AlphaFoldDB" id="A0A7Y9K1Z3"/>
<proteinExistence type="predicted"/>
<evidence type="ECO:0000313" key="2">
    <source>
        <dbReference type="Proteomes" id="UP000517753"/>
    </source>
</evidence>